<accession>A0ACD5Z6Q9</accession>
<proteinExistence type="predicted"/>
<reference evidence="1" key="1">
    <citation type="submission" date="2021-05" db="EMBL/GenBank/DDBJ databases">
        <authorList>
            <person name="Scholz U."/>
            <person name="Mascher M."/>
            <person name="Fiebig A."/>
        </authorList>
    </citation>
    <scope>NUCLEOTIDE SEQUENCE [LARGE SCALE GENOMIC DNA]</scope>
</reference>
<name>A0ACD5Z6Q9_AVESA</name>
<protein>
    <submittedName>
        <fullName evidence="1">Uncharacterized protein</fullName>
    </submittedName>
</protein>
<evidence type="ECO:0000313" key="1">
    <source>
        <dbReference type="EnsemblPlants" id="AVESA.00010b.r2.6CG1114880.1.CDS.1"/>
    </source>
</evidence>
<reference evidence="1" key="2">
    <citation type="submission" date="2025-09" db="UniProtKB">
        <authorList>
            <consortium name="EnsemblPlants"/>
        </authorList>
    </citation>
    <scope>IDENTIFICATION</scope>
</reference>
<organism evidence="1 2">
    <name type="scientific">Avena sativa</name>
    <name type="common">Oat</name>
    <dbReference type="NCBI Taxonomy" id="4498"/>
    <lineage>
        <taxon>Eukaryota</taxon>
        <taxon>Viridiplantae</taxon>
        <taxon>Streptophyta</taxon>
        <taxon>Embryophyta</taxon>
        <taxon>Tracheophyta</taxon>
        <taxon>Spermatophyta</taxon>
        <taxon>Magnoliopsida</taxon>
        <taxon>Liliopsida</taxon>
        <taxon>Poales</taxon>
        <taxon>Poaceae</taxon>
        <taxon>BOP clade</taxon>
        <taxon>Pooideae</taxon>
        <taxon>Poodae</taxon>
        <taxon>Poeae</taxon>
        <taxon>Poeae Chloroplast Group 1 (Aveneae type)</taxon>
        <taxon>Aveninae</taxon>
        <taxon>Avena</taxon>
    </lineage>
</organism>
<dbReference type="EnsemblPlants" id="AVESA.00010b.r2.6CG1114880.1">
    <property type="protein sequence ID" value="AVESA.00010b.r2.6CG1114880.1.CDS.1"/>
    <property type="gene ID" value="AVESA.00010b.r2.6CG1114880"/>
</dbReference>
<dbReference type="Proteomes" id="UP001732700">
    <property type="component" value="Chromosome 6C"/>
</dbReference>
<sequence length="623" mass="65875">MAPPPRPKLLSFLLLLLLLRNAAASSADAAPSAVNPFTAKAAFIRYWNRKVPNNRPHPAFFLSKLSPLSAADAASFPSSLPDIRARLPALCSKASLLCPSPSSSDAASSLVANRKGPFKTYSNANFTNYGSGAGAGTDGFTSYSPDLNIAADSFRRYARDSSARADTFTAYEANGNVVTANFTSYAGGATGGSGSFAAYAAETNAPDSKFTNYDAEANGRARGFTAYSQEANAGETSFAGYGKGGNRLRETFTSYGNDTNVLTSGFANYGESANGATDTFTAYGAEGNVPENTFRSYGAGANAGVDTFKGYREDANVGDDSFASYAKGANGGAAEFRSYGGSGNQGSVAFKGYGQGTNPNHRIGFKAYAGDNTTFKGYAETGVDFKEYHNMSGSGSEHQHLKRWSPEPGKFFRERELVAGNRMPMPDIREKMPPRSFLPRAIARRIPFDPTAVSEVFGVALDTAMGKAVASTVAECERAPSKGETKRCATSAEDIVDFAVEMLGNDIVVRSTASTAGSGGDVRLGNVTGVHGGEVTRSVSCHQSLFPYLVYYCHSVPKARVYQADIMAADSGQKINHGVAICHVDTSDWSETHGAFIALGGKPGETEVCHWIFEGDMTWTVAD</sequence>
<keyword evidence="2" id="KW-1185">Reference proteome</keyword>
<evidence type="ECO:0000313" key="2">
    <source>
        <dbReference type="Proteomes" id="UP001732700"/>
    </source>
</evidence>